<sequence length="303" mass="32380">MSAPVAESQAAIAAGSQSFAAAAKLMPAGIREDTVMLYAWCRHADDVVDGQELGSTPVAQGDPAERLARLKAETLEALHGSGPISPPFAALRAVARRHDFPDRWPLDLIDGFAMDVAGRDYRTLNDTLDYSYHVAGVVGVMMARVMGVRDPAVLDRACDLGLAFQLTNIARDVIDDARIGRIYLPGDWVEEAGAKVEGDIPSPELYAVILRLLDAAEPYYASAFAGLPALPMRCAWSIAAAARIYRAIGTRIRRGGPEAYQARIGTSGAAKAGLALRALGDAGVSRVRARAMPRDGLWTRPRA</sequence>
<dbReference type="PROSITE" id="PS01045">
    <property type="entry name" value="SQUALEN_PHYTOEN_SYN_2"/>
    <property type="match status" value="1"/>
</dbReference>
<dbReference type="SFLD" id="SFLDS00005">
    <property type="entry name" value="Isoprenoid_Synthase_Type_I"/>
    <property type="match status" value="1"/>
</dbReference>
<evidence type="ECO:0000256" key="6">
    <source>
        <dbReference type="ARBA" id="ARBA00022746"/>
    </source>
</evidence>
<organism evidence="9 10">
    <name type="scientific">Paracoccus chinensis</name>
    <dbReference type="NCBI Taxonomy" id="525640"/>
    <lineage>
        <taxon>Bacteria</taxon>
        <taxon>Pseudomonadati</taxon>
        <taxon>Pseudomonadota</taxon>
        <taxon>Alphaproteobacteria</taxon>
        <taxon>Rhodobacterales</taxon>
        <taxon>Paracoccaceae</taxon>
        <taxon>Paracoccus</taxon>
    </lineage>
</organism>
<dbReference type="AlphaFoldDB" id="A0A1G9EQX8"/>
<evidence type="ECO:0000256" key="5">
    <source>
        <dbReference type="ARBA" id="ARBA00022679"/>
    </source>
</evidence>
<dbReference type="SUPFAM" id="SSF48576">
    <property type="entry name" value="Terpenoid synthases"/>
    <property type="match status" value="1"/>
</dbReference>
<evidence type="ECO:0000256" key="1">
    <source>
        <dbReference type="ARBA" id="ARBA00001936"/>
    </source>
</evidence>
<dbReference type="SFLD" id="SFLDG01212">
    <property type="entry name" value="Phytoene_synthase_like"/>
    <property type="match status" value="1"/>
</dbReference>
<protein>
    <submittedName>
        <fullName evidence="9">Phytoene synthase</fullName>
    </submittedName>
</protein>
<dbReference type="CDD" id="cd00683">
    <property type="entry name" value="Trans_IPPS_HH"/>
    <property type="match status" value="1"/>
</dbReference>
<dbReference type="STRING" id="525640.SAMN04487971_10396"/>
<dbReference type="InterPro" id="IPR002060">
    <property type="entry name" value="Squ/phyt_synthse"/>
</dbReference>
<evidence type="ECO:0000256" key="2">
    <source>
        <dbReference type="ARBA" id="ARBA00001946"/>
    </source>
</evidence>
<proteinExistence type="inferred from homology"/>
<comment type="cofactor">
    <cofactor evidence="1">
        <name>Mn(2+)</name>
        <dbReference type="ChEBI" id="CHEBI:29035"/>
    </cofactor>
</comment>
<comment type="cofactor">
    <cofactor evidence="2">
        <name>Mg(2+)</name>
        <dbReference type="ChEBI" id="CHEBI:18420"/>
    </cofactor>
</comment>
<gene>
    <name evidence="9" type="ORF">SAMN04487971_10396</name>
</gene>
<evidence type="ECO:0000256" key="7">
    <source>
        <dbReference type="ARBA" id="ARBA00023211"/>
    </source>
</evidence>
<evidence type="ECO:0000256" key="4">
    <source>
        <dbReference type="ARBA" id="ARBA00006251"/>
    </source>
</evidence>
<evidence type="ECO:0000256" key="3">
    <source>
        <dbReference type="ARBA" id="ARBA00004684"/>
    </source>
</evidence>
<evidence type="ECO:0000313" key="10">
    <source>
        <dbReference type="Proteomes" id="UP000199555"/>
    </source>
</evidence>
<dbReference type="InterPro" id="IPR044843">
    <property type="entry name" value="Trans_IPPS_bact-type"/>
</dbReference>
<dbReference type="InterPro" id="IPR019845">
    <property type="entry name" value="Squalene/phytoene_synthase_CS"/>
</dbReference>
<keyword evidence="7" id="KW-0464">Manganese</keyword>
<comment type="cofactor">
    <cofactor evidence="8">
        <name>ATP</name>
        <dbReference type="ChEBI" id="CHEBI:30616"/>
    </cofactor>
</comment>
<comment type="similarity">
    <text evidence="4">Belongs to the phytoene/squalene synthase family.</text>
</comment>
<dbReference type="OrthoDB" id="9807580at2"/>
<comment type="pathway">
    <text evidence="3">Carotenoid biosynthesis; phytoene biosynthesis.</text>
</comment>
<keyword evidence="6" id="KW-0125">Carotenoid biosynthesis</keyword>
<dbReference type="PROSITE" id="PS01044">
    <property type="entry name" value="SQUALEN_PHYTOEN_SYN_1"/>
    <property type="match status" value="1"/>
</dbReference>
<dbReference type="FunFam" id="1.10.600.10:FF:000020">
    <property type="entry name" value="Phytoene synthase"/>
    <property type="match status" value="1"/>
</dbReference>
<dbReference type="Proteomes" id="UP000199555">
    <property type="component" value="Unassembled WGS sequence"/>
</dbReference>
<dbReference type="InterPro" id="IPR033904">
    <property type="entry name" value="Trans_IPPS_HH"/>
</dbReference>
<dbReference type="InterPro" id="IPR008949">
    <property type="entry name" value="Isoprenoid_synthase_dom_sf"/>
</dbReference>
<dbReference type="EMBL" id="FNGE01000003">
    <property type="protein sequence ID" value="SDK78617.1"/>
    <property type="molecule type" value="Genomic_DNA"/>
</dbReference>
<dbReference type="GO" id="GO:0016117">
    <property type="term" value="P:carotenoid biosynthetic process"/>
    <property type="evidence" value="ECO:0007669"/>
    <property type="project" value="UniProtKB-KW"/>
</dbReference>
<dbReference type="Pfam" id="PF00494">
    <property type="entry name" value="SQS_PSY"/>
    <property type="match status" value="1"/>
</dbReference>
<dbReference type="GO" id="GO:0004311">
    <property type="term" value="F:geranylgeranyl diphosphate synthase activity"/>
    <property type="evidence" value="ECO:0007669"/>
    <property type="project" value="InterPro"/>
</dbReference>
<name>A0A1G9EQX8_9RHOB</name>
<dbReference type="PANTHER" id="PTHR31480">
    <property type="entry name" value="BIFUNCTIONAL LYCOPENE CYCLASE/PHYTOENE SYNTHASE"/>
    <property type="match status" value="1"/>
</dbReference>
<evidence type="ECO:0000256" key="8">
    <source>
        <dbReference type="ARBA" id="ARBA00053028"/>
    </source>
</evidence>
<dbReference type="Gene3D" id="1.10.600.10">
    <property type="entry name" value="Farnesyl Diphosphate Synthase"/>
    <property type="match status" value="1"/>
</dbReference>
<reference evidence="10" key="1">
    <citation type="submission" date="2016-10" db="EMBL/GenBank/DDBJ databases">
        <authorList>
            <person name="Varghese N."/>
            <person name="Submissions S."/>
        </authorList>
    </citation>
    <scope>NUCLEOTIDE SEQUENCE [LARGE SCALE GENOMIC DNA]</scope>
    <source>
        <strain evidence="10">CGMCC 1.7655</strain>
    </source>
</reference>
<accession>A0A1G9EQX8</accession>
<keyword evidence="10" id="KW-1185">Reference proteome</keyword>
<evidence type="ECO:0000313" key="9">
    <source>
        <dbReference type="EMBL" id="SDK78617.1"/>
    </source>
</evidence>
<dbReference type="GO" id="GO:0051996">
    <property type="term" value="F:squalene synthase [NAD(P)H] activity"/>
    <property type="evidence" value="ECO:0007669"/>
    <property type="project" value="InterPro"/>
</dbReference>
<dbReference type="SFLD" id="SFLDG01018">
    <property type="entry name" value="Squalene/Phytoene_Synthase_Lik"/>
    <property type="match status" value="1"/>
</dbReference>
<keyword evidence="5" id="KW-0808">Transferase</keyword>
<dbReference type="RefSeq" id="WP_090753295.1">
    <property type="nucleotide sequence ID" value="NZ_FNGE01000003.1"/>
</dbReference>